<dbReference type="GO" id="GO:0016787">
    <property type="term" value="F:hydrolase activity"/>
    <property type="evidence" value="ECO:0007669"/>
    <property type="project" value="InterPro"/>
</dbReference>
<sequence length="347" mass="38458">MIAEEQAVTMENVYADIRKKQHLDITVKVVSSRSGVGSRRAFEMTVEDVDGTQFTFTVWTKSKNGRDYHWQEGHWYKLHSAYGEVWPAGRELHGTSKLEIEHKGVRPNERRAKLLYLTDTHLGKETGGYKNNSWQIDTVAGFNAAIDIAIEQRVDAVIHTGDVFHNDTKNGISDEIEEACHDALTDLANAEIPFYYIYGNHAGKTGRVFLEQFSDAGLATHLRSRPVVIGDAVALYGVDHQKSWDSGQLGFERPPNGVVTLLCMHQSVAPLTGSPNPDCHLQEVLKESTISIDGLAIGHLHTNAEKTLNGCSAFCGGATERLTSDLAPSVETITVKKGKIRRERHLL</sequence>
<dbReference type="InterPro" id="IPR029052">
    <property type="entry name" value="Metallo-depent_PP-like"/>
</dbReference>
<dbReference type="PANTHER" id="PTHR30337:SF0">
    <property type="entry name" value="NUCLEASE SBCCD SUBUNIT D"/>
    <property type="match status" value="1"/>
</dbReference>
<accession>L9YH86</accession>
<evidence type="ECO:0000313" key="3">
    <source>
        <dbReference type="Proteomes" id="UP000011618"/>
    </source>
</evidence>
<dbReference type="SUPFAM" id="SSF56300">
    <property type="entry name" value="Metallo-dependent phosphatases"/>
    <property type="match status" value="1"/>
</dbReference>
<dbReference type="eggNOG" id="arCOG03890">
    <property type="taxonomic scope" value="Archaea"/>
</dbReference>
<dbReference type="AlphaFoldDB" id="L9YH86"/>
<gene>
    <name evidence="2" type="ORF">C487_17050</name>
</gene>
<evidence type="ECO:0000313" key="2">
    <source>
        <dbReference type="EMBL" id="ELY73485.1"/>
    </source>
</evidence>
<organism evidence="2 3">
    <name type="scientific">Natrinema pallidum DSM 3751</name>
    <dbReference type="NCBI Taxonomy" id="1227495"/>
    <lineage>
        <taxon>Archaea</taxon>
        <taxon>Methanobacteriati</taxon>
        <taxon>Methanobacteriota</taxon>
        <taxon>Stenosarchaea group</taxon>
        <taxon>Halobacteria</taxon>
        <taxon>Halobacteriales</taxon>
        <taxon>Natrialbaceae</taxon>
        <taxon>Natrinema</taxon>
    </lineage>
</organism>
<dbReference type="InterPro" id="IPR004843">
    <property type="entry name" value="Calcineurin-like_PHP"/>
</dbReference>
<evidence type="ECO:0000259" key="1">
    <source>
        <dbReference type="Pfam" id="PF00149"/>
    </source>
</evidence>
<comment type="caution">
    <text evidence="2">The sequence shown here is derived from an EMBL/GenBank/DDBJ whole genome shotgun (WGS) entry which is preliminary data.</text>
</comment>
<dbReference type="Gene3D" id="3.60.21.10">
    <property type="match status" value="1"/>
</dbReference>
<dbReference type="eggNOG" id="arCOG00397">
    <property type="taxonomic scope" value="Archaea"/>
</dbReference>
<dbReference type="InterPro" id="IPR050535">
    <property type="entry name" value="DNA_Repair-Maintenance_Comp"/>
</dbReference>
<name>L9YH86_9EURY</name>
<dbReference type="PANTHER" id="PTHR30337">
    <property type="entry name" value="COMPONENT OF ATP-DEPENDENT DSDNA EXONUCLEASE"/>
    <property type="match status" value="1"/>
</dbReference>
<dbReference type="Proteomes" id="UP000011618">
    <property type="component" value="Unassembled WGS sequence"/>
</dbReference>
<dbReference type="Pfam" id="PF00149">
    <property type="entry name" value="Metallophos"/>
    <property type="match status" value="1"/>
</dbReference>
<proteinExistence type="predicted"/>
<feature type="domain" description="Calcineurin-like phosphoesterase" evidence="1">
    <location>
        <begin position="113"/>
        <end position="238"/>
    </location>
</feature>
<dbReference type="EMBL" id="AOII01000095">
    <property type="protein sequence ID" value="ELY73485.1"/>
    <property type="molecule type" value="Genomic_DNA"/>
</dbReference>
<protein>
    <submittedName>
        <fullName evidence="2">Metallophosphoesterase</fullName>
    </submittedName>
</protein>
<reference evidence="2 3" key="1">
    <citation type="journal article" date="2014" name="PLoS Genet.">
        <title>Phylogenetically driven sequencing of extremely halophilic archaea reveals strategies for static and dynamic osmo-response.</title>
        <authorList>
            <person name="Becker E.A."/>
            <person name="Seitzer P.M."/>
            <person name="Tritt A."/>
            <person name="Larsen D."/>
            <person name="Krusor M."/>
            <person name="Yao A.I."/>
            <person name="Wu D."/>
            <person name="Madern D."/>
            <person name="Eisen J.A."/>
            <person name="Darling A.E."/>
            <person name="Facciotti M.T."/>
        </authorList>
    </citation>
    <scope>NUCLEOTIDE SEQUENCE [LARGE SCALE GENOMIC DNA]</scope>
    <source>
        <strain evidence="2 3">DSM 3751</strain>
    </source>
</reference>